<evidence type="ECO:0000256" key="2">
    <source>
        <dbReference type="SAM" id="MobiDB-lite"/>
    </source>
</evidence>
<dbReference type="AlphaFoldDB" id="A0A1C7M668"/>
<dbReference type="Proteomes" id="UP000092993">
    <property type="component" value="Unassembled WGS sequence"/>
</dbReference>
<feature type="region of interest" description="Disordered" evidence="2">
    <location>
        <begin position="766"/>
        <end position="822"/>
    </location>
</feature>
<dbReference type="PANTHER" id="PTHR23030">
    <property type="entry name" value="PCD6 INTERACTING PROTEIN-RELATED"/>
    <property type="match status" value="1"/>
</dbReference>
<dbReference type="EMBL" id="LUGG01000009">
    <property type="protein sequence ID" value="OBZ72455.1"/>
    <property type="molecule type" value="Genomic_DNA"/>
</dbReference>
<dbReference type="STRING" id="5627.A0A1C7M668"/>
<dbReference type="PANTHER" id="PTHR23030:SF39">
    <property type="entry name" value="PROGRAMMED CELL DEATH 6-INTERACTING PROTEIN"/>
    <property type="match status" value="1"/>
</dbReference>
<evidence type="ECO:0000256" key="1">
    <source>
        <dbReference type="ARBA" id="ARBA00038154"/>
    </source>
</evidence>
<dbReference type="SMART" id="SM01041">
    <property type="entry name" value="BRO1"/>
    <property type="match status" value="1"/>
</dbReference>
<dbReference type="Gene3D" id="1.20.120.560">
    <property type="entry name" value="alix/aip1 in complex with the ypdl late domain"/>
    <property type="match status" value="1"/>
</dbReference>
<dbReference type="Gene3D" id="1.25.40.280">
    <property type="entry name" value="alix/aip1 like domains"/>
    <property type="match status" value="1"/>
</dbReference>
<dbReference type="InterPro" id="IPR025304">
    <property type="entry name" value="ALIX_V_dom"/>
</dbReference>
<evidence type="ECO:0000313" key="5">
    <source>
        <dbReference type="Proteomes" id="UP000092993"/>
    </source>
</evidence>
<dbReference type="GO" id="GO:0005768">
    <property type="term" value="C:endosome"/>
    <property type="evidence" value="ECO:0007669"/>
    <property type="project" value="TreeGrafter"/>
</dbReference>
<feature type="domain" description="BRO1" evidence="3">
    <location>
        <begin position="3"/>
        <end position="390"/>
    </location>
</feature>
<comment type="similarity">
    <text evidence="1">Belongs to the palA/RIM20 family.</text>
</comment>
<dbReference type="PROSITE" id="PS51180">
    <property type="entry name" value="BRO1"/>
    <property type="match status" value="1"/>
</dbReference>
<dbReference type="Pfam" id="PF13949">
    <property type="entry name" value="ALIX_LYPXL_bnd"/>
    <property type="match status" value="1"/>
</dbReference>
<keyword evidence="5" id="KW-1185">Reference proteome</keyword>
<dbReference type="InterPro" id="IPR038499">
    <property type="entry name" value="BRO1_sf"/>
</dbReference>
<organism evidence="4 5">
    <name type="scientific">Grifola frondosa</name>
    <name type="common">Maitake</name>
    <name type="synonym">Polyporus frondosus</name>
    <dbReference type="NCBI Taxonomy" id="5627"/>
    <lineage>
        <taxon>Eukaryota</taxon>
        <taxon>Fungi</taxon>
        <taxon>Dikarya</taxon>
        <taxon>Basidiomycota</taxon>
        <taxon>Agaricomycotina</taxon>
        <taxon>Agaricomycetes</taxon>
        <taxon>Polyporales</taxon>
        <taxon>Grifolaceae</taxon>
        <taxon>Grifola</taxon>
    </lineage>
</organism>
<dbReference type="Pfam" id="PF03097">
    <property type="entry name" value="BRO1"/>
    <property type="match status" value="1"/>
</dbReference>
<name>A0A1C7M668_GRIFR</name>
<dbReference type="OrthoDB" id="64867at2759"/>
<gene>
    <name evidence="4" type="primary">RIM20</name>
    <name evidence="4" type="ORF">A0H81_07586</name>
</gene>
<dbReference type="Gene3D" id="1.20.140.50">
    <property type="entry name" value="alix/aip1 like domains"/>
    <property type="match status" value="1"/>
</dbReference>
<dbReference type="OMA" id="VSHAEEM"/>
<evidence type="ECO:0000259" key="3">
    <source>
        <dbReference type="PROSITE" id="PS51180"/>
    </source>
</evidence>
<comment type="caution">
    <text evidence="4">The sequence shown here is derived from an EMBL/GenBank/DDBJ whole genome shotgun (WGS) entry which is preliminary data.</text>
</comment>
<accession>A0A1C7M668</accession>
<feature type="compositionally biased region" description="Polar residues" evidence="2">
    <location>
        <begin position="804"/>
        <end position="814"/>
    </location>
</feature>
<sequence length="822" mass="92255">MPNQLSIPSKKTSLIQIRQAVREYILSKHTDTHPDAFRWDIGRWEALRKDAVGGVLHVDRVKPSLIYHAQLVFILTKLPPDIGLEISYAPAFDPNALPVTLCNLVYERASVLFNLAALSSQLGAAEDRSTPRCIPDAHLKNQNAAGTLDYMASSVLPQLSASVTAEDMPPELTEPSIRCLQSLMLAQAQECVWQRAVMDNYKNGLIAKLAMKVSSLYSVAVVHVRDASSSIRRAFPSPWIPHMETKQLHFQAAAQYRKSVDDLEAHRSFITLRAKLPVSLTVGFFRYGHEIARLAEAEALAKKGYDVARRGGVAPPVLHDIKSVLDSVQKSLARAERDNDLIYHQEVPPASALPPIQEVSMVQPLVNPCLTDPKSAIGSDSVIFGELLSWGAKTAIEIYVDRRQNWIKDELIDRAQALDDTAHRTLESLHLPAALEALEKPIGLPPSLLKKAEDVRLETGPSKIETLIQDVRTLAKHSVEILDEAMDILDQEAEEDEVFRAEHPADRLPSQDANEELTGKEQRYRSILDQAGSSDELVRQKWDEWEKNIVQLTWSEAELEACVPSSTVSFPRRSATGTTPTQIHARALRVMLETLDDITQARGECVTRANHLAASEDITPRILKAAAAVERWVEVQPSMFEDVLDEELAKYDKFRVGIDEGEQKQSELLESIKERNTLFLESRKEDASVKEREHALQSLDLAYHKYKEIVKNLYEGLKFYNDFSEILTHFRDGCKDWVNVRRHEIHSLERAMESVSLEPDIDGTAAEHSTANDRKQITQPQPAYDLPPPDSGEWETFSLPPGPSSMSVKHSMSNRGKKMRQH</sequence>
<protein>
    <submittedName>
        <fullName evidence="4">pH-response regulator protein palA/RIM20</fullName>
    </submittedName>
</protein>
<dbReference type="InterPro" id="IPR004328">
    <property type="entry name" value="BRO1_dom"/>
</dbReference>
<evidence type="ECO:0000313" key="4">
    <source>
        <dbReference type="EMBL" id="OBZ72455.1"/>
    </source>
</evidence>
<proteinExistence type="inferred from homology"/>
<reference evidence="4 5" key="1">
    <citation type="submission" date="2016-03" db="EMBL/GenBank/DDBJ databases">
        <title>Whole genome sequencing of Grifola frondosa 9006-11.</title>
        <authorList>
            <person name="Min B."/>
            <person name="Park H."/>
            <person name="Kim J.-G."/>
            <person name="Cho H."/>
            <person name="Oh Y.-L."/>
            <person name="Kong W.-S."/>
            <person name="Choi I.-G."/>
        </authorList>
    </citation>
    <scope>NUCLEOTIDE SEQUENCE [LARGE SCALE GENOMIC DNA]</scope>
    <source>
        <strain evidence="4 5">9006-11</strain>
    </source>
</reference>